<dbReference type="Proteomes" id="UP000257109">
    <property type="component" value="Unassembled WGS sequence"/>
</dbReference>
<dbReference type="InterPro" id="IPR036397">
    <property type="entry name" value="RNaseH_sf"/>
</dbReference>
<dbReference type="PANTHER" id="PTHR35046">
    <property type="entry name" value="ZINC KNUCKLE (CCHC-TYPE) FAMILY PROTEIN"/>
    <property type="match status" value="1"/>
</dbReference>
<dbReference type="OrthoDB" id="407598at2759"/>
<dbReference type="Gene3D" id="3.30.420.10">
    <property type="entry name" value="Ribonuclease H-like superfamily/Ribonuclease H"/>
    <property type="match status" value="1"/>
</dbReference>
<evidence type="ECO:0000313" key="2">
    <source>
        <dbReference type="Proteomes" id="UP000257109"/>
    </source>
</evidence>
<accession>A0A371H5M9</accession>
<organism evidence="1 2">
    <name type="scientific">Mucuna pruriens</name>
    <name type="common">Velvet bean</name>
    <name type="synonym">Dolichos pruriens</name>
    <dbReference type="NCBI Taxonomy" id="157652"/>
    <lineage>
        <taxon>Eukaryota</taxon>
        <taxon>Viridiplantae</taxon>
        <taxon>Streptophyta</taxon>
        <taxon>Embryophyta</taxon>
        <taxon>Tracheophyta</taxon>
        <taxon>Spermatophyta</taxon>
        <taxon>Magnoliopsida</taxon>
        <taxon>eudicotyledons</taxon>
        <taxon>Gunneridae</taxon>
        <taxon>Pentapetalae</taxon>
        <taxon>rosids</taxon>
        <taxon>fabids</taxon>
        <taxon>Fabales</taxon>
        <taxon>Fabaceae</taxon>
        <taxon>Papilionoideae</taxon>
        <taxon>50 kb inversion clade</taxon>
        <taxon>NPAAA clade</taxon>
        <taxon>indigoferoid/millettioid clade</taxon>
        <taxon>Phaseoleae</taxon>
        <taxon>Mucuna</taxon>
    </lineage>
</organism>
<dbReference type="PANTHER" id="PTHR35046:SF9">
    <property type="entry name" value="RNA-DIRECTED DNA POLYMERASE"/>
    <property type="match status" value="1"/>
</dbReference>
<dbReference type="GO" id="GO:0003676">
    <property type="term" value="F:nucleic acid binding"/>
    <property type="evidence" value="ECO:0007669"/>
    <property type="project" value="InterPro"/>
</dbReference>
<sequence>MTHFIPYHNSDNAYHVANLFFREVPLLEDPLGKLGTKLMFSITCHPQTDDQTEVVNRTLSQLLRVVNEITSHSPFELLYGCNPLSSSDLIPLLVLSKVDPKDLSKA</sequence>
<feature type="non-terminal residue" evidence="1">
    <location>
        <position position="1"/>
    </location>
</feature>
<reference evidence="1" key="1">
    <citation type="submission" date="2018-05" db="EMBL/GenBank/DDBJ databases">
        <title>Draft genome of Mucuna pruriens seed.</title>
        <authorList>
            <person name="Nnadi N.E."/>
            <person name="Vos R."/>
            <person name="Hasami M.H."/>
            <person name="Devisetty U.K."/>
            <person name="Aguiy J.C."/>
        </authorList>
    </citation>
    <scope>NUCLEOTIDE SEQUENCE [LARGE SCALE GENOMIC DNA]</scope>
    <source>
        <strain evidence="1">JCA_2017</strain>
    </source>
</reference>
<proteinExistence type="predicted"/>
<name>A0A371H5M9_MUCPR</name>
<dbReference type="SUPFAM" id="SSF53098">
    <property type="entry name" value="Ribonuclease H-like"/>
    <property type="match status" value="1"/>
</dbReference>
<dbReference type="InterPro" id="IPR012337">
    <property type="entry name" value="RNaseH-like_sf"/>
</dbReference>
<keyword evidence="2" id="KW-1185">Reference proteome</keyword>
<evidence type="ECO:0000313" key="1">
    <source>
        <dbReference type="EMBL" id="RDX98091.1"/>
    </source>
</evidence>
<dbReference type="AlphaFoldDB" id="A0A371H5M9"/>
<dbReference type="EMBL" id="QJKJ01003510">
    <property type="protein sequence ID" value="RDX98091.1"/>
    <property type="molecule type" value="Genomic_DNA"/>
</dbReference>
<gene>
    <name evidence="1" type="ORF">CR513_19038</name>
</gene>
<protein>
    <submittedName>
        <fullName evidence="1">Uncharacterized protein</fullName>
    </submittedName>
</protein>
<comment type="caution">
    <text evidence="1">The sequence shown here is derived from an EMBL/GenBank/DDBJ whole genome shotgun (WGS) entry which is preliminary data.</text>
</comment>